<evidence type="ECO:0000256" key="17">
    <source>
        <dbReference type="SAM" id="Phobius"/>
    </source>
</evidence>
<sequence length="116" mass="13343">MKKAFSGLRAWLVQRFTAVWMLFFLLFVLLHMALSPPGSYDEWRDWVGLPLVRFGATLFFLSLLLHAWVGLRDVLIDYVRALRLRFILLAALCLALVGLGLWVVQVLFRGWPGGPR</sequence>
<evidence type="ECO:0000256" key="13">
    <source>
        <dbReference type="ARBA" id="ARBA00022982"/>
    </source>
</evidence>
<proteinExistence type="predicted"/>
<name>A0ABT2BEJ7_9BURK</name>
<dbReference type="Pfam" id="PF01127">
    <property type="entry name" value="Sdh_cyt"/>
    <property type="match status" value="1"/>
</dbReference>
<evidence type="ECO:0000256" key="5">
    <source>
        <dbReference type="ARBA" id="ARBA00019425"/>
    </source>
</evidence>
<keyword evidence="9" id="KW-0816">Tricarboxylic acid cycle</keyword>
<dbReference type="PIRSF" id="PIRSF000169">
    <property type="entry name" value="SDH_D"/>
    <property type="match status" value="1"/>
</dbReference>
<reference evidence="18 19" key="1">
    <citation type="submission" date="2022-08" db="EMBL/GenBank/DDBJ databases">
        <title>Reclassification of Massilia species as members of the genera Telluria, Duganella, Pseudoduganella, Mokoshia gen. nov. and Zemynaea gen. nov. using orthogonal and non-orthogonal genome-based approaches.</title>
        <authorList>
            <person name="Bowman J.P."/>
        </authorList>
    </citation>
    <scope>NUCLEOTIDE SEQUENCE [LARGE SCALE GENOMIC DNA]</scope>
    <source>
        <strain evidence="18 19">JCM 31607</strain>
    </source>
</reference>
<keyword evidence="16 17" id="KW-0472">Membrane</keyword>
<evidence type="ECO:0000256" key="4">
    <source>
        <dbReference type="ARBA" id="ARBA00005163"/>
    </source>
</evidence>
<dbReference type="PANTHER" id="PTHR38689">
    <property type="entry name" value="SUCCINATE DEHYDROGENASE HYDROPHOBIC MEMBRANE ANCHOR SUBUNIT"/>
    <property type="match status" value="1"/>
</dbReference>
<comment type="function">
    <text evidence="2">Membrane-anchoring subunit of succinate dehydrogenase (SDH).</text>
</comment>
<evidence type="ECO:0000313" key="18">
    <source>
        <dbReference type="EMBL" id="MCS0606860.1"/>
    </source>
</evidence>
<evidence type="ECO:0000256" key="8">
    <source>
        <dbReference type="ARBA" id="ARBA00022519"/>
    </source>
</evidence>
<protein>
    <recommendedName>
        <fullName evidence="5">Succinate dehydrogenase hydrophobic membrane anchor subunit</fullName>
    </recommendedName>
</protein>
<feature type="transmembrane region" description="Helical" evidence="17">
    <location>
        <begin position="86"/>
        <end position="108"/>
    </location>
</feature>
<evidence type="ECO:0000256" key="6">
    <source>
        <dbReference type="ARBA" id="ARBA00022448"/>
    </source>
</evidence>
<keyword evidence="14 17" id="KW-1133">Transmembrane helix</keyword>
<keyword evidence="8" id="KW-0997">Cell inner membrane</keyword>
<dbReference type="PANTHER" id="PTHR38689:SF1">
    <property type="entry name" value="SUCCINATE DEHYDROGENASE HYDROPHOBIC MEMBRANE ANCHOR SUBUNIT"/>
    <property type="match status" value="1"/>
</dbReference>
<evidence type="ECO:0000256" key="12">
    <source>
        <dbReference type="ARBA" id="ARBA00022723"/>
    </source>
</evidence>
<keyword evidence="10" id="KW-0349">Heme</keyword>
<keyword evidence="13" id="KW-0249">Electron transport</keyword>
<evidence type="ECO:0000313" key="19">
    <source>
        <dbReference type="Proteomes" id="UP001205861"/>
    </source>
</evidence>
<comment type="pathway">
    <text evidence="4">Carbohydrate metabolism; tricarboxylic acid cycle.</text>
</comment>
<feature type="transmembrane region" description="Helical" evidence="17">
    <location>
        <begin position="46"/>
        <end position="65"/>
    </location>
</feature>
<dbReference type="InterPro" id="IPR000701">
    <property type="entry name" value="SuccDH_FuR_B_TM-su"/>
</dbReference>
<organism evidence="18 19">
    <name type="scientific">Massilia solisilvae</name>
    <dbReference type="NCBI Taxonomy" id="1811225"/>
    <lineage>
        <taxon>Bacteria</taxon>
        <taxon>Pseudomonadati</taxon>
        <taxon>Pseudomonadota</taxon>
        <taxon>Betaproteobacteria</taxon>
        <taxon>Burkholderiales</taxon>
        <taxon>Oxalobacteraceae</taxon>
        <taxon>Telluria group</taxon>
        <taxon>Massilia</taxon>
    </lineage>
</organism>
<keyword evidence="15" id="KW-0408">Iron</keyword>
<dbReference type="RefSeq" id="WP_258854660.1">
    <property type="nucleotide sequence ID" value="NZ_JANUGV010000001.1"/>
</dbReference>
<evidence type="ECO:0000256" key="9">
    <source>
        <dbReference type="ARBA" id="ARBA00022532"/>
    </source>
</evidence>
<feature type="transmembrane region" description="Helical" evidence="17">
    <location>
        <begin position="12"/>
        <end position="34"/>
    </location>
</feature>
<evidence type="ECO:0000256" key="16">
    <source>
        <dbReference type="ARBA" id="ARBA00023136"/>
    </source>
</evidence>
<comment type="cofactor">
    <cofactor evidence="1">
        <name>heme</name>
        <dbReference type="ChEBI" id="CHEBI:30413"/>
    </cofactor>
</comment>
<evidence type="ECO:0000256" key="14">
    <source>
        <dbReference type="ARBA" id="ARBA00022989"/>
    </source>
</evidence>
<keyword evidence="6" id="KW-0813">Transport</keyword>
<dbReference type="EMBL" id="JANUGV010000001">
    <property type="protein sequence ID" value="MCS0606860.1"/>
    <property type="molecule type" value="Genomic_DNA"/>
</dbReference>
<evidence type="ECO:0000256" key="11">
    <source>
        <dbReference type="ARBA" id="ARBA00022692"/>
    </source>
</evidence>
<evidence type="ECO:0000256" key="7">
    <source>
        <dbReference type="ARBA" id="ARBA00022475"/>
    </source>
</evidence>
<comment type="caution">
    <text evidence="18">The sequence shown here is derived from an EMBL/GenBank/DDBJ whole genome shotgun (WGS) entry which is preliminary data.</text>
</comment>
<keyword evidence="19" id="KW-1185">Reference proteome</keyword>
<evidence type="ECO:0000256" key="15">
    <source>
        <dbReference type="ARBA" id="ARBA00023004"/>
    </source>
</evidence>
<dbReference type="Gene3D" id="1.20.1300.10">
    <property type="entry name" value="Fumarate reductase/succinate dehydrogenase, transmembrane subunit"/>
    <property type="match status" value="1"/>
</dbReference>
<keyword evidence="11 17" id="KW-0812">Transmembrane</keyword>
<evidence type="ECO:0000256" key="2">
    <source>
        <dbReference type="ARBA" id="ARBA00004050"/>
    </source>
</evidence>
<dbReference type="InterPro" id="IPR034804">
    <property type="entry name" value="SQR/QFR_C/D"/>
</dbReference>
<dbReference type="NCBIfam" id="TIGR02968">
    <property type="entry name" value="succ_dehyd_anc"/>
    <property type="match status" value="1"/>
</dbReference>
<evidence type="ECO:0000256" key="1">
    <source>
        <dbReference type="ARBA" id="ARBA00001971"/>
    </source>
</evidence>
<evidence type="ECO:0000256" key="10">
    <source>
        <dbReference type="ARBA" id="ARBA00022617"/>
    </source>
</evidence>
<accession>A0ABT2BEJ7</accession>
<keyword evidence="7" id="KW-1003">Cell membrane</keyword>
<dbReference type="Proteomes" id="UP001205861">
    <property type="component" value="Unassembled WGS sequence"/>
</dbReference>
<comment type="subcellular location">
    <subcellularLocation>
        <location evidence="3">Cell inner membrane</location>
        <topology evidence="3">Multi-pass membrane protein</topology>
    </subcellularLocation>
</comment>
<keyword evidence="12" id="KW-0479">Metal-binding</keyword>
<dbReference type="SUPFAM" id="SSF81343">
    <property type="entry name" value="Fumarate reductase respiratory complex transmembrane subunits"/>
    <property type="match status" value="1"/>
</dbReference>
<dbReference type="InterPro" id="IPR014312">
    <property type="entry name" value="Succ_DH_anchor"/>
</dbReference>
<evidence type="ECO:0000256" key="3">
    <source>
        <dbReference type="ARBA" id="ARBA00004429"/>
    </source>
</evidence>
<gene>
    <name evidence="18" type="primary">sdhD</name>
    <name evidence="18" type="ORF">NX773_01605</name>
</gene>